<dbReference type="Pfam" id="PF01546">
    <property type="entry name" value="Peptidase_M20"/>
    <property type="match status" value="1"/>
</dbReference>
<dbReference type="PANTHER" id="PTHR30575">
    <property type="entry name" value="PEPTIDASE M20"/>
    <property type="match status" value="1"/>
</dbReference>
<dbReference type="InterPro" id="IPR011650">
    <property type="entry name" value="Peptidase_M20_dimer"/>
</dbReference>
<dbReference type="GO" id="GO:0071713">
    <property type="term" value="F:para-aminobenzoyl-glutamate hydrolase activity"/>
    <property type="evidence" value="ECO:0007669"/>
    <property type="project" value="TreeGrafter"/>
</dbReference>
<dbReference type="InterPro" id="IPR002933">
    <property type="entry name" value="Peptidase_M20"/>
</dbReference>
<dbReference type="PIRSF" id="PIRSF037226">
    <property type="entry name" value="Amidohydrolase_ACY1L2_prd"/>
    <property type="match status" value="1"/>
</dbReference>
<dbReference type="InterPro" id="IPR036264">
    <property type="entry name" value="Bact_exopeptidase_dim_dom"/>
</dbReference>
<dbReference type="SUPFAM" id="SSF55031">
    <property type="entry name" value="Bacterial exopeptidase dimerisation domain"/>
    <property type="match status" value="1"/>
</dbReference>
<name>A0A382F2H3_9ZZZZ</name>
<dbReference type="EMBL" id="UINC01047493">
    <property type="protein sequence ID" value="SVB56832.1"/>
    <property type="molecule type" value="Genomic_DNA"/>
</dbReference>
<organism evidence="2">
    <name type="scientific">marine metagenome</name>
    <dbReference type="NCBI Taxonomy" id="408172"/>
    <lineage>
        <taxon>unclassified sequences</taxon>
        <taxon>metagenomes</taxon>
        <taxon>ecological metagenomes</taxon>
    </lineage>
</organism>
<dbReference type="SUPFAM" id="SSF53187">
    <property type="entry name" value="Zn-dependent exopeptidases"/>
    <property type="match status" value="1"/>
</dbReference>
<feature type="domain" description="Peptidase M20 dimerisation" evidence="1">
    <location>
        <begin position="206"/>
        <end position="297"/>
    </location>
</feature>
<feature type="non-terminal residue" evidence="2">
    <location>
        <position position="352"/>
    </location>
</feature>
<evidence type="ECO:0000259" key="1">
    <source>
        <dbReference type="Pfam" id="PF07687"/>
    </source>
</evidence>
<dbReference type="InterPro" id="IPR052030">
    <property type="entry name" value="Peptidase_M20/M20A_hydrolases"/>
</dbReference>
<gene>
    <name evidence="2" type="ORF">METZ01_LOCUS209686</name>
</gene>
<dbReference type="GO" id="GO:0046657">
    <property type="term" value="P:folic acid catabolic process"/>
    <property type="evidence" value="ECO:0007669"/>
    <property type="project" value="TreeGrafter"/>
</dbReference>
<dbReference type="InterPro" id="IPR017439">
    <property type="entry name" value="Amidohydrolase"/>
</dbReference>
<dbReference type="InterPro" id="IPR017144">
    <property type="entry name" value="Xaa-Arg_dipeptidase"/>
</dbReference>
<reference evidence="2" key="1">
    <citation type="submission" date="2018-05" db="EMBL/GenBank/DDBJ databases">
        <authorList>
            <person name="Lanie J.A."/>
            <person name="Ng W.-L."/>
            <person name="Kazmierczak K.M."/>
            <person name="Andrzejewski T.M."/>
            <person name="Davidsen T.M."/>
            <person name="Wayne K.J."/>
            <person name="Tettelin H."/>
            <person name="Glass J.I."/>
            <person name="Rusch D."/>
            <person name="Podicherti R."/>
            <person name="Tsui H.-C.T."/>
            <person name="Winkler M.E."/>
        </authorList>
    </citation>
    <scope>NUCLEOTIDE SEQUENCE</scope>
</reference>
<dbReference type="GO" id="GO:0005737">
    <property type="term" value="C:cytoplasm"/>
    <property type="evidence" value="ECO:0007669"/>
    <property type="project" value="TreeGrafter"/>
</dbReference>
<evidence type="ECO:0000313" key="2">
    <source>
        <dbReference type="EMBL" id="SVB56832.1"/>
    </source>
</evidence>
<dbReference type="Gene3D" id="3.40.630.10">
    <property type="entry name" value="Zn peptidases"/>
    <property type="match status" value="1"/>
</dbReference>
<sequence>MQRSLCLLIAVAAISMPDRGHAQDGKQFVSDFIDSNQVSYAETALEIWNLAEVGYQEFVSTGLLQDHLQEAGFKIETGVAGIPTAFIASYGSGRPVIGILAEFDALPGINQAAAPDREQIEGKQAGHACGHHLFGMGSAAAAIAVKTWMGEAGLRGTIRVYGTPAEEGGSGKVYMVREGLFDDTDVVITWHAGDRNDASPDTNLAIKSAKFRFQGVSAHAAAAPDKARSALDGVEAMNMMANMLREHVPQETRIHYVITSGGSAPNVVPDFAEVYYYVRHPSPEVVANVFDRMIAAATGAALGTGTTVQHEIVGGSFNRLPNIALSKVMDANLRNVGGIHYTPFEQAFATGI</sequence>
<dbReference type="GO" id="GO:0016805">
    <property type="term" value="F:dipeptidase activity"/>
    <property type="evidence" value="ECO:0007669"/>
    <property type="project" value="InterPro"/>
</dbReference>
<proteinExistence type="predicted"/>
<dbReference type="PANTHER" id="PTHR30575:SF0">
    <property type="entry name" value="XAA-ARG DIPEPTIDASE"/>
    <property type="match status" value="1"/>
</dbReference>
<dbReference type="Gene3D" id="3.30.70.360">
    <property type="match status" value="1"/>
</dbReference>
<accession>A0A382F2H3</accession>
<protein>
    <recommendedName>
        <fullName evidence="1">Peptidase M20 dimerisation domain-containing protein</fullName>
    </recommendedName>
</protein>
<dbReference type="Pfam" id="PF07687">
    <property type="entry name" value="M20_dimer"/>
    <property type="match status" value="1"/>
</dbReference>
<dbReference type="NCBIfam" id="TIGR01891">
    <property type="entry name" value="amidohydrolases"/>
    <property type="match status" value="1"/>
</dbReference>
<dbReference type="AlphaFoldDB" id="A0A382F2H3"/>